<keyword evidence="3" id="KW-0418">Kinase</keyword>
<dbReference type="CDD" id="cd06734">
    <property type="entry name" value="PDZ4_MAGI-1_3-like"/>
    <property type="match status" value="1"/>
</dbReference>
<comment type="caution">
    <text evidence="3">The sequence shown here is derived from an EMBL/GenBank/DDBJ whole genome shotgun (WGS) entry which is preliminary data.</text>
</comment>
<organism evidence="3 4">
    <name type="scientific">Stichopus japonicus</name>
    <name type="common">Sea cucumber</name>
    <dbReference type="NCBI Taxonomy" id="307972"/>
    <lineage>
        <taxon>Eukaryota</taxon>
        <taxon>Metazoa</taxon>
        <taxon>Echinodermata</taxon>
        <taxon>Eleutherozoa</taxon>
        <taxon>Echinozoa</taxon>
        <taxon>Holothuroidea</taxon>
        <taxon>Aspidochirotacea</taxon>
        <taxon>Aspidochirotida</taxon>
        <taxon>Stichopodidae</taxon>
        <taxon>Apostichopus</taxon>
    </lineage>
</organism>
<dbReference type="PANTHER" id="PTHR10316:SF40">
    <property type="entry name" value="LD27118P"/>
    <property type="match status" value="1"/>
</dbReference>
<dbReference type="SUPFAM" id="SSF50156">
    <property type="entry name" value="PDZ domain-like"/>
    <property type="match status" value="2"/>
</dbReference>
<feature type="compositionally biased region" description="Basic residues" evidence="1">
    <location>
        <begin position="337"/>
        <end position="347"/>
    </location>
</feature>
<dbReference type="Proteomes" id="UP000230750">
    <property type="component" value="Unassembled WGS sequence"/>
</dbReference>
<evidence type="ECO:0000313" key="4">
    <source>
        <dbReference type="Proteomes" id="UP000230750"/>
    </source>
</evidence>
<accession>A0A2G8JGC3</accession>
<dbReference type="PROSITE" id="PS50106">
    <property type="entry name" value="PDZ"/>
    <property type="match status" value="2"/>
</dbReference>
<feature type="region of interest" description="Disordered" evidence="1">
    <location>
        <begin position="16"/>
        <end position="46"/>
    </location>
</feature>
<reference evidence="3 4" key="1">
    <citation type="journal article" date="2017" name="PLoS Biol.">
        <title>The sea cucumber genome provides insights into morphological evolution and visceral regeneration.</title>
        <authorList>
            <person name="Zhang X."/>
            <person name="Sun L."/>
            <person name="Yuan J."/>
            <person name="Sun Y."/>
            <person name="Gao Y."/>
            <person name="Zhang L."/>
            <person name="Li S."/>
            <person name="Dai H."/>
            <person name="Hamel J.F."/>
            <person name="Liu C."/>
            <person name="Yu Y."/>
            <person name="Liu S."/>
            <person name="Lin W."/>
            <person name="Guo K."/>
            <person name="Jin S."/>
            <person name="Xu P."/>
            <person name="Storey K.B."/>
            <person name="Huan P."/>
            <person name="Zhang T."/>
            <person name="Zhou Y."/>
            <person name="Zhang J."/>
            <person name="Lin C."/>
            <person name="Li X."/>
            <person name="Xing L."/>
            <person name="Huo D."/>
            <person name="Sun M."/>
            <person name="Wang L."/>
            <person name="Mercier A."/>
            <person name="Li F."/>
            <person name="Yang H."/>
            <person name="Xiang J."/>
        </authorList>
    </citation>
    <scope>NUCLEOTIDE SEQUENCE [LARGE SCALE GENOMIC DNA]</scope>
    <source>
        <strain evidence="3">Shaxun</strain>
        <tissue evidence="3">Muscle</tissue>
    </source>
</reference>
<protein>
    <submittedName>
        <fullName evidence="3">Putative membrane-associated guanylate kinase, WW and PDZ domain-containing protein 1 isoform X1</fullName>
    </submittedName>
</protein>
<name>A0A2G8JGC3_STIJA</name>
<dbReference type="STRING" id="307972.A0A2G8JGC3"/>
<dbReference type="AlphaFoldDB" id="A0A2G8JGC3"/>
<evidence type="ECO:0000256" key="1">
    <source>
        <dbReference type="SAM" id="MobiDB-lite"/>
    </source>
</evidence>
<dbReference type="Gene3D" id="2.30.42.10">
    <property type="match status" value="2"/>
</dbReference>
<evidence type="ECO:0000313" key="3">
    <source>
        <dbReference type="EMBL" id="PIK34806.1"/>
    </source>
</evidence>
<proteinExistence type="predicted"/>
<dbReference type="PANTHER" id="PTHR10316">
    <property type="entry name" value="MEMBRANE ASSOCIATED GUANYLATE KINASE-RELATED"/>
    <property type="match status" value="1"/>
</dbReference>
<feature type="compositionally biased region" description="Polar residues" evidence="1">
    <location>
        <begin position="282"/>
        <end position="324"/>
    </location>
</feature>
<dbReference type="EMBL" id="MRZV01002074">
    <property type="protein sequence ID" value="PIK34806.1"/>
    <property type="molecule type" value="Genomic_DNA"/>
</dbReference>
<dbReference type="InterPro" id="IPR036034">
    <property type="entry name" value="PDZ_sf"/>
</dbReference>
<dbReference type="GO" id="GO:0005737">
    <property type="term" value="C:cytoplasm"/>
    <property type="evidence" value="ECO:0007669"/>
    <property type="project" value="TreeGrafter"/>
</dbReference>
<sequence>MLKFRITSKDKIFRGPPLRNWFKGPEDRLSRPQSRGQPHSPGRDAQSHFIESTIFLKKGENGFGFRIVGGTEEGTQVSVANIVNGGAADVDGRLQSGDQILYIDGQSVSGPPIQSDCANNDSISLAESSSPTHSRSSQSTIISSAVDARATEVVLTRHESEGFGFVVLSSHMKSGTTIGRITKGSPADRNGWLKVGDHIIAINGIDITNMPHKDIVNLIKDTGLTVSLTVGAREGDPLAQRSPLLKSDRDFTNAQAMPAQVKGGIPPTDGPPEPVYAQSSKLRPLQQNRPSDQNPTPNQVPQLTTTRSNPHPQQLTLRSDTGNSAHYPRPAFEKDPRVHRRTSYQLH</sequence>
<dbReference type="Pfam" id="PF00595">
    <property type="entry name" value="PDZ"/>
    <property type="match status" value="2"/>
</dbReference>
<gene>
    <name evidence="3" type="ORF">BSL78_28372</name>
</gene>
<feature type="region of interest" description="Disordered" evidence="1">
    <location>
        <begin position="282"/>
        <end position="347"/>
    </location>
</feature>
<dbReference type="GO" id="GO:0016301">
    <property type="term" value="F:kinase activity"/>
    <property type="evidence" value="ECO:0007669"/>
    <property type="project" value="UniProtKB-KW"/>
</dbReference>
<dbReference type="GO" id="GO:0007165">
    <property type="term" value="P:signal transduction"/>
    <property type="evidence" value="ECO:0007669"/>
    <property type="project" value="TreeGrafter"/>
</dbReference>
<feature type="domain" description="PDZ" evidence="2">
    <location>
        <begin position="152"/>
        <end position="234"/>
    </location>
</feature>
<dbReference type="OrthoDB" id="66881at2759"/>
<dbReference type="InterPro" id="IPR001478">
    <property type="entry name" value="PDZ"/>
</dbReference>
<keyword evidence="4" id="KW-1185">Reference proteome</keyword>
<evidence type="ECO:0000259" key="2">
    <source>
        <dbReference type="PROSITE" id="PS50106"/>
    </source>
</evidence>
<keyword evidence="3" id="KW-0808">Transferase</keyword>
<feature type="domain" description="PDZ" evidence="2">
    <location>
        <begin position="53"/>
        <end position="110"/>
    </location>
</feature>
<dbReference type="SMART" id="SM00228">
    <property type="entry name" value="PDZ"/>
    <property type="match status" value="2"/>
</dbReference>